<dbReference type="Pfam" id="PF23893">
    <property type="entry name" value="Y4YQ_C"/>
    <property type="match status" value="1"/>
</dbReference>
<protein>
    <submittedName>
        <fullName evidence="4">Uncharacterized protein</fullName>
    </submittedName>
</protein>
<dbReference type="CDD" id="cd00060">
    <property type="entry name" value="FHA"/>
    <property type="match status" value="1"/>
</dbReference>
<feature type="compositionally biased region" description="Polar residues" evidence="1">
    <location>
        <begin position="224"/>
        <end position="233"/>
    </location>
</feature>
<dbReference type="Proteomes" id="UP001055102">
    <property type="component" value="Unassembled WGS sequence"/>
</dbReference>
<dbReference type="InterPro" id="IPR008984">
    <property type="entry name" value="SMAD_FHA_dom_sf"/>
</dbReference>
<proteinExistence type="predicted"/>
<name>A0ABQ4SUC9_9HYPH</name>
<evidence type="ECO:0000259" key="3">
    <source>
        <dbReference type="Pfam" id="PF23893"/>
    </source>
</evidence>
<dbReference type="InterPro" id="IPR057770">
    <property type="entry name" value="YscD/Y4YQ_C"/>
</dbReference>
<dbReference type="EMBL" id="BPQR01000035">
    <property type="protein sequence ID" value="GJE06791.1"/>
    <property type="molecule type" value="Genomic_DNA"/>
</dbReference>
<evidence type="ECO:0000313" key="4">
    <source>
        <dbReference type="EMBL" id="GJE06791.1"/>
    </source>
</evidence>
<dbReference type="SUPFAM" id="SSF49879">
    <property type="entry name" value="SMAD/FHA domain"/>
    <property type="match status" value="1"/>
</dbReference>
<feature type="compositionally biased region" description="Low complexity" evidence="1">
    <location>
        <begin position="184"/>
        <end position="196"/>
    </location>
</feature>
<reference evidence="4" key="1">
    <citation type="journal article" date="2021" name="Front. Microbiol.">
        <title>Comprehensive Comparative Genomics and Phenotyping of Methylobacterium Species.</title>
        <authorList>
            <person name="Alessa O."/>
            <person name="Ogura Y."/>
            <person name="Fujitani Y."/>
            <person name="Takami H."/>
            <person name="Hayashi T."/>
            <person name="Sahin N."/>
            <person name="Tani A."/>
        </authorList>
    </citation>
    <scope>NUCLEOTIDE SEQUENCE</scope>
    <source>
        <strain evidence="4">LMG 23639</strain>
    </source>
</reference>
<dbReference type="Pfam" id="PF21934">
    <property type="entry name" value="Yop-YscD_ppl_3rd"/>
    <property type="match status" value="1"/>
</dbReference>
<reference evidence="4" key="2">
    <citation type="submission" date="2021-08" db="EMBL/GenBank/DDBJ databases">
        <authorList>
            <person name="Tani A."/>
            <person name="Ola A."/>
            <person name="Ogura Y."/>
            <person name="Katsura K."/>
            <person name="Hayashi T."/>
        </authorList>
    </citation>
    <scope>NUCLEOTIDE SEQUENCE</scope>
    <source>
        <strain evidence="4">LMG 23639</strain>
    </source>
</reference>
<accession>A0ABQ4SUC9</accession>
<organism evidence="4 5">
    <name type="scientific">Methylobacterium jeotgali</name>
    <dbReference type="NCBI Taxonomy" id="381630"/>
    <lineage>
        <taxon>Bacteria</taxon>
        <taxon>Pseudomonadati</taxon>
        <taxon>Pseudomonadota</taxon>
        <taxon>Alphaproteobacteria</taxon>
        <taxon>Hyphomicrobiales</taxon>
        <taxon>Methylobacteriaceae</taxon>
        <taxon>Methylobacterium</taxon>
    </lineage>
</organism>
<dbReference type="InterPro" id="IPR053946">
    <property type="entry name" value="YscD_ppl_3rd"/>
</dbReference>
<gene>
    <name evidence="4" type="ORF">AOPFMNJM_2113</name>
</gene>
<evidence type="ECO:0000259" key="2">
    <source>
        <dbReference type="Pfam" id="PF21934"/>
    </source>
</evidence>
<feature type="domain" description="YscD/Y4YQ C-terminal" evidence="3">
    <location>
        <begin position="305"/>
        <end position="354"/>
    </location>
</feature>
<dbReference type="Gene3D" id="2.60.200.20">
    <property type="match status" value="1"/>
</dbReference>
<feature type="region of interest" description="Disordered" evidence="1">
    <location>
        <begin position="184"/>
        <end position="233"/>
    </location>
</feature>
<comment type="caution">
    <text evidence="4">The sequence shown here is derived from an EMBL/GenBank/DDBJ whole genome shotgun (WGS) entry which is preliminary data.</text>
</comment>
<evidence type="ECO:0000313" key="5">
    <source>
        <dbReference type="Proteomes" id="UP001055102"/>
    </source>
</evidence>
<evidence type="ECO:0000256" key="1">
    <source>
        <dbReference type="SAM" id="MobiDB-lite"/>
    </source>
</evidence>
<sequence length="357" mass="36811">MASANDTIETDFHAGAPRVDEAYAFEIRSGLYLGLTHAVAEGRHLFGSGEDCDLVLLEPGLATTHAAIVLEGDTIRVEGLAEGVAVEGAGLVPPGAARTVRLPAVVRIGPVETAWRGSGAAEEAPAPQAALPAWRRFLQRPAMPGIAAAGFLAATLFLTVAKPIADAASLAEGARGAVSAVPEAATPATLSAPSPAREAVPGPNEGPVKGAPKEAKDIGRTAPAPSQRSLETATASLRAAVEGAGLLNVHLSSSGGAVSASGTVEPAQARRWEALQKEFDERFVGEVTLVNSVAVKAEKLPASLGIEGVWRGPQPYIVVRGQRYLVGAVVDGGWAIRGIEADRVMLEREGRLVAMRF</sequence>
<feature type="domain" description="YscD-like Bon-like" evidence="2">
    <location>
        <begin position="235"/>
        <end position="293"/>
    </location>
</feature>
<keyword evidence="5" id="KW-1185">Reference proteome</keyword>